<dbReference type="Pfam" id="PF04237">
    <property type="entry name" value="YjbR"/>
    <property type="match status" value="1"/>
</dbReference>
<dbReference type="EMBL" id="BLLG01000026">
    <property type="protein sequence ID" value="GFH39289.1"/>
    <property type="molecule type" value="Genomic_DNA"/>
</dbReference>
<evidence type="ECO:0000313" key="2">
    <source>
        <dbReference type="EMBL" id="GFH39289.1"/>
    </source>
</evidence>
<dbReference type="SUPFAM" id="SSF142906">
    <property type="entry name" value="YjbR-like"/>
    <property type="match status" value="1"/>
</dbReference>
<name>A0A6A0B1Y0_9ACTN</name>
<dbReference type="Proteomes" id="UP000484988">
    <property type="component" value="Unassembled WGS sequence"/>
</dbReference>
<sequence>MPPPAYPPRLRQPGPQERRAGVRARPGVSGAGYGGQMIEPEEIRRIALSLPETVEKEAWSMPTFRVAGRMFITMPDDQTSFAVRCPRHERTELIAAEPGKFWVPPHEARSAWVRVRLRALEGLDELRDILVDSWRQAAPDRLSEQHPELCPGGAPGG</sequence>
<dbReference type="InterPro" id="IPR058532">
    <property type="entry name" value="YjbR/MT2646/Rv2570-like"/>
</dbReference>
<keyword evidence="3" id="KW-1185">Reference proteome</keyword>
<evidence type="ECO:0000256" key="1">
    <source>
        <dbReference type="SAM" id="MobiDB-lite"/>
    </source>
</evidence>
<accession>A0A6A0B1Y0</accession>
<feature type="region of interest" description="Disordered" evidence="1">
    <location>
        <begin position="1"/>
        <end position="36"/>
    </location>
</feature>
<dbReference type="InterPro" id="IPR038056">
    <property type="entry name" value="YjbR-like_sf"/>
</dbReference>
<proteinExistence type="predicted"/>
<dbReference type="Gene3D" id="3.90.1150.30">
    <property type="match status" value="1"/>
</dbReference>
<reference evidence="2 3" key="1">
    <citation type="submission" date="2020-02" db="EMBL/GenBank/DDBJ databases">
        <title>Whole Genome Shotgun Sequence of Streptomyces sp. strain CWH03.</title>
        <authorList>
            <person name="Dohra H."/>
            <person name="Kodani S."/>
            <person name="Yamamura H."/>
        </authorList>
    </citation>
    <scope>NUCLEOTIDE SEQUENCE [LARGE SCALE GENOMIC DNA]</scope>
    <source>
        <strain evidence="2 3">CWH03</strain>
    </source>
</reference>
<evidence type="ECO:0008006" key="4">
    <source>
        <dbReference type="Google" id="ProtNLM"/>
    </source>
</evidence>
<organism evidence="2 3">
    <name type="scientific">Streptomyces pacificus</name>
    <dbReference type="NCBI Taxonomy" id="2705029"/>
    <lineage>
        <taxon>Bacteria</taxon>
        <taxon>Bacillati</taxon>
        <taxon>Actinomycetota</taxon>
        <taxon>Actinomycetes</taxon>
        <taxon>Kitasatosporales</taxon>
        <taxon>Streptomycetaceae</taxon>
        <taxon>Streptomyces</taxon>
    </lineage>
</organism>
<protein>
    <recommendedName>
        <fullName evidence="4">MmcQ/YjbR family DNA-binding protein</fullName>
    </recommendedName>
</protein>
<comment type="caution">
    <text evidence="2">The sequence shown here is derived from an EMBL/GenBank/DDBJ whole genome shotgun (WGS) entry which is preliminary data.</text>
</comment>
<dbReference type="AlphaFoldDB" id="A0A6A0B1Y0"/>
<evidence type="ECO:0000313" key="3">
    <source>
        <dbReference type="Proteomes" id="UP000484988"/>
    </source>
</evidence>
<gene>
    <name evidence="2" type="ORF">SCWH03_55540</name>
</gene>